<organism evidence="2">
    <name type="scientific">Anopheles braziliensis</name>
    <dbReference type="NCBI Taxonomy" id="58242"/>
    <lineage>
        <taxon>Eukaryota</taxon>
        <taxon>Metazoa</taxon>
        <taxon>Ecdysozoa</taxon>
        <taxon>Arthropoda</taxon>
        <taxon>Hexapoda</taxon>
        <taxon>Insecta</taxon>
        <taxon>Pterygota</taxon>
        <taxon>Neoptera</taxon>
        <taxon>Endopterygota</taxon>
        <taxon>Diptera</taxon>
        <taxon>Nematocera</taxon>
        <taxon>Culicoidea</taxon>
        <taxon>Culicidae</taxon>
        <taxon>Anophelinae</taxon>
        <taxon>Anopheles</taxon>
    </lineage>
</organism>
<proteinExistence type="predicted"/>
<accession>A0A2M3ZUG4</accession>
<feature type="signal peptide" evidence="1">
    <location>
        <begin position="1"/>
        <end position="16"/>
    </location>
</feature>
<feature type="chain" id="PRO_5014941150" evidence="1">
    <location>
        <begin position="17"/>
        <end position="70"/>
    </location>
</feature>
<sequence length="70" mass="7267">MLMLLLLLLLIVSTNARSGRIEIAETFVTMGDGTGGARSGHCGHAASVRRGGNSVKASGRHRRIATTGCC</sequence>
<reference evidence="2" key="1">
    <citation type="submission" date="2018-01" db="EMBL/GenBank/DDBJ databases">
        <title>An insight into the sialome of Amazonian anophelines.</title>
        <authorList>
            <person name="Ribeiro J.M."/>
            <person name="Scarpassa V."/>
            <person name="Calvo E."/>
        </authorList>
    </citation>
    <scope>NUCLEOTIDE SEQUENCE</scope>
    <source>
        <tissue evidence="2">Salivary glands</tissue>
    </source>
</reference>
<name>A0A2M3ZUG4_9DIPT</name>
<evidence type="ECO:0000256" key="1">
    <source>
        <dbReference type="SAM" id="SignalP"/>
    </source>
</evidence>
<keyword evidence="1" id="KW-0732">Signal</keyword>
<evidence type="ECO:0000313" key="2">
    <source>
        <dbReference type="EMBL" id="MBW32161.1"/>
    </source>
</evidence>
<protein>
    <submittedName>
        <fullName evidence="2">Putative secreted peptide</fullName>
    </submittedName>
</protein>
<dbReference type="EMBL" id="GGFM01011410">
    <property type="protein sequence ID" value="MBW32161.1"/>
    <property type="molecule type" value="Transcribed_RNA"/>
</dbReference>
<dbReference type="AlphaFoldDB" id="A0A2M3ZUG4"/>